<dbReference type="EMBL" id="CP042912">
    <property type="protein sequence ID" value="QEG24782.1"/>
    <property type="molecule type" value="Genomic_DNA"/>
</dbReference>
<evidence type="ECO:0000313" key="2">
    <source>
        <dbReference type="Proteomes" id="UP000322214"/>
    </source>
</evidence>
<dbReference type="KEGG" id="mff:MFFC18_47050"/>
<sequence length="80" mass="9078">MQIMIDVSGNIRCVYDESIALSSLGRMKIRRGSHVEPIQRDRWVADLSPVGGPKLGPFRLRSAALAAERRWLEKNWLSSK</sequence>
<evidence type="ECO:0000313" key="1">
    <source>
        <dbReference type="EMBL" id="QEG24782.1"/>
    </source>
</evidence>
<keyword evidence="2" id="KW-1185">Reference proteome</keyword>
<organism evidence="1 2">
    <name type="scientific">Mariniblastus fucicola</name>
    <dbReference type="NCBI Taxonomy" id="980251"/>
    <lineage>
        <taxon>Bacteria</taxon>
        <taxon>Pseudomonadati</taxon>
        <taxon>Planctomycetota</taxon>
        <taxon>Planctomycetia</taxon>
        <taxon>Pirellulales</taxon>
        <taxon>Pirellulaceae</taxon>
        <taxon>Mariniblastus</taxon>
    </lineage>
</organism>
<dbReference type="AlphaFoldDB" id="A0A5B9PJC5"/>
<reference evidence="1 2" key="1">
    <citation type="submission" date="2019-08" db="EMBL/GenBank/DDBJ databases">
        <title>Deep-cultivation of Planctomycetes and their phenomic and genomic characterization uncovers novel biology.</title>
        <authorList>
            <person name="Wiegand S."/>
            <person name="Jogler M."/>
            <person name="Boedeker C."/>
            <person name="Pinto D."/>
            <person name="Vollmers J."/>
            <person name="Rivas-Marin E."/>
            <person name="Kohn T."/>
            <person name="Peeters S.H."/>
            <person name="Heuer A."/>
            <person name="Rast P."/>
            <person name="Oberbeckmann S."/>
            <person name="Bunk B."/>
            <person name="Jeske O."/>
            <person name="Meyerdierks A."/>
            <person name="Storesund J.E."/>
            <person name="Kallscheuer N."/>
            <person name="Luecker S."/>
            <person name="Lage O.M."/>
            <person name="Pohl T."/>
            <person name="Merkel B.J."/>
            <person name="Hornburger P."/>
            <person name="Mueller R.-W."/>
            <person name="Bruemmer F."/>
            <person name="Labrenz M."/>
            <person name="Spormann A.M."/>
            <person name="Op den Camp H."/>
            <person name="Overmann J."/>
            <person name="Amann R."/>
            <person name="Jetten M.S.M."/>
            <person name="Mascher T."/>
            <person name="Medema M.H."/>
            <person name="Devos D.P."/>
            <person name="Kaster A.-K."/>
            <person name="Ovreas L."/>
            <person name="Rohde M."/>
            <person name="Galperin M.Y."/>
            <person name="Jogler C."/>
        </authorList>
    </citation>
    <scope>NUCLEOTIDE SEQUENCE [LARGE SCALE GENOMIC DNA]</scope>
    <source>
        <strain evidence="1 2">FC18</strain>
    </source>
</reference>
<dbReference type="Proteomes" id="UP000322214">
    <property type="component" value="Chromosome"/>
</dbReference>
<proteinExistence type="predicted"/>
<protein>
    <submittedName>
        <fullName evidence="1">Uncharacterized protein</fullName>
    </submittedName>
</protein>
<name>A0A5B9PJC5_9BACT</name>
<dbReference type="OrthoDB" id="280020at2"/>
<gene>
    <name evidence="1" type="ORF">MFFC18_47050</name>
</gene>
<dbReference type="STRING" id="980251.GCA_001642875_00864"/>
<accession>A0A5B9PJC5</accession>